<dbReference type="Pfam" id="PF02826">
    <property type="entry name" value="2-Hacid_dh_C"/>
    <property type="match status" value="1"/>
</dbReference>
<dbReference type="InterPro" id="IPR006140">
    <property type="entry name" value="D-isomer_DH_NAD-bd"/>
</dbReference>
<dbReference type="GO" id="GO:0004617">
    <property type="term" value="F:phosphoglycerate dehydrogenase activity"/>
    <property type="evidence" value="ECO:0007669"/>
    <property type="project" value="UniProtKB-UniRule"/>
</dbReference>
<dbReference type="InterPro" id="IPR002912">
    <property type="entry name" value="ACT_dom"/>
</dbReference>
<comment type="catalytic activity">
    <reaction evidence="8 9">
        <text>(2R)-3-phosphoglycerate + NAD(+) = 3-phosphooxypyruvate + NADH + H(+)</text>
        <dbReference type="Rhea" id="RHEA:12641"/>
        <dbReference type="ChEBI" id="CHEBI:15378"/>
        <dbReference type="ChEBI" id="CHEBI:18110"/>
        <dbReference type="ChEBI" id="CHEBI:57540"/>
        <dbReference type="ChEBI" id="CHEBI:57945"/>
        <dbReference type="ChEBI" id="CHEBI:58272"/>
        <dbReference type="EC" id="1.1.1.95"/>
    </reaction>
</comment>
<dbReference type="PROSITE" id="PS51671">
    <property type="entry name" value="ACT"/>
    <property type="match status" value="1"/>
</dbReference>
<keyword evidence="12" id="KW-1185">Reference proteome</keyword>
<accession>A0A3A4KKT7</accession>
<dbReference type="InterPro" id="IPR006236">
    <property type="entry name" value="PGDH"/>
</dbReference>
<evidence type="ECO:0000256" key="6">
    <source>
        <dbReference type="ARBA" id="ARBA00023027"/>
    </source>
</evidence>
<dbReference type="EMBL" id="QZFU01000019">
    <property type="protein sequence ID" value="RJO75321.1"/>
    <property type="molecule type" value="Genomic_DNA"/>
</dbReference>
<dbReference type="PANTHER" id="PTHR42938">
    <property type="entry name" value="FORMATE DEHYDROGENASE 1"/>
    <property type="match status" value="1"/>
</dbReference>
<dbReference type="GO" id="GO:0006564">
    <property type="term" value="P:L-serine biosynthetic process"/>
    <property type="evidence" value="ECO:0007669"/>
    <property type="project" value="UniProtKB-UniRule"/>
</dbReference>
<evidence type="ECO:0000256" key="5">
    <source>
        <dbReference type="ARBA" id="ARBA00023002"/>
    </source>
</evidence>
<dbReference type="SUPFAM" id="SSF51735">
    <property type="entry name" value="NAD(P)-binding Rossmann-fold domains"/>
    <property type="match status" value="1"/>
</dbReference>
<dbReference type="EC" id="1.1.1.95" evidence="9"/>
<comment type="similarity">
    <text evidence="3 9">Belongs to the D-isomer specific 2-hydroxyacid dehydrogenase family.</text>
</comment>
<sequence>MSQAGRPVVLIADKLAQSTVDALGDGVEVRWVDGPDRPALLAAVPEADALLVRSATTVDAEVLEAGKNLKIVARAGVGLDNVDVPAATERGVMVVNAPTSNIHTAAEHAVTLLLAAARQIPAADATLREHTWKRGKFNGVEIFGKTVGVIGLGRIGQLFAARLAAFETKIVAYDPYVSPAKAAQLGIELLELDEVLRRADFLSVHLPKTPETKGLLSQEKLALTKPGVIIVNAARGGLVDEAALAEAITSGHVRAAGIDVFDTEPCTDSPLFELPQVVVTPHLGASTSEAQDRAGTDVAKSVLLALAGEFVPGAVNVTGGAVNEEVAPWLDIVRKQGALLGALSNELPVSVEVQVRGELAAQDVAVLELSALRGVFSALVEDQVTFVNAPALARDRGITAQVSTATESPSHRSVVDLRAVFGDGRTLNVAGTLTEPAQVQKIVNINGRNYDMRAEGLNLAVLNYEDRPGALGRIATQLGTAEIDILAAQLSQDVDKQGATVILRVNREVPAEVQSAIAAAVGAAKIALVELS</sequence>
<feature type="domain" description="ACT" evidence="10">
    <location>
        <begin position="459"/>
        <end position="531"/>
    </location>
</feature>
<dbReference type="Gene3D" id="3.40.50.720">
    <property type="entry name" value="NAD(P)-binding Rossmann-like Domain"/>
    <property type="match status" value="2"/>
</dbReference>
<dbReference type="InterPro" id="IPR029753">
    <property type="entry name" value="D-isomer_DH_CS"/>
</dbReference>
<dbReference type="CDD" id="cd12173">
    <property type="entry name" value="PGDH_4"/>
    <property type="match status" value="1"/>
</dbReference>
<dbReference type="RefSeq" id="WP_120042190.1">
    <property type="nucleotide sequence ID" value="NZ_QZFU01000019.1"/>
</dbReference>
<comment type="pathway">
    <text evidence="2 9">Amino-acid biosynthesis; L-serine biosynthesis; L-serine from 3-phospho-D-glycerate: step 1/3.</text>
</comment>
<dbReference type="Proteomes" id="UP000266677">
    <property type="component" value="Unassembled WGS sequence"/>
</dbReference>
<proteinExistence type="inferred from homology"/>
<comment type="catalytic activity">
    <reaction evidence="7">
        <text>(R)-2-hydroxyglutarate + NAD(+) = 2-oxoglutarate + NADH + H(+)</text>
        <dbReference type="Rhea" id="RHEA:49612"/>
        <dbReference type="ChEBI" id="CHEBI:15378"/>
        <dbReference type="ChEBI" id="CHEBI:15801"/>
        <dbReference type="ChEBI" id="CHEBI:16810"/>
        <dbReference type="ChEBI" id="CHEBI:57540"/>
        <dbReference type="ChEBI" id="CHEBI:57945"/>
        <dbReference type="EC" id="1.1.1.399"/>
    </reaction>
</comment>
<dbReference type="InterPro" id="IPR036291">
    <property type="entry name" value="NAD(P)-bd_dom_sf"/>
</dbReference>
<dbReference type="Pfam" id="PF19304">
    <property type="entry name" value="PGDH_inter"/>
    <property type="match status" value="1"/>
</dbReference>
<evidence type="ECO:0000256" key="7">
    <source>
        <dbReference type="ARBA" id="ARBA00048126"/>
    </source>
</evidence>
<dbReference type="InterPro" id="IPR029009">
    <property type="entry name" value="ASB_dom_sf"/>
</dbReference>
<dbReference type="InterPro" id="IPR029752">
    <property type="entry name" value="D-isomer_DH_CS1"/>
</dbReference>
<dbReference type="InterPro" id="IPR045626">
    <property type="entry name" value="PGDH_ASB_dom"/>
</dbReference>
<dbReference type="NCBIfam" id="TIGR01327">
    <property type="entry name" value="PGDH"/>
    <property type="match status" value="1"/>
</dbReference>
<keyword evidence="9" id="KW-0718">Serine biosynthesis</keyword>
<dbReference type="InterPro" id="IPR045865">
    <property type="entry name" value="ACT-like_dom_sf"/>
</dbReference>
<comment type="function">
    <text evidence="1">Catalyzes the reversible oxidation of 3-phospho-D-glycerate to 3-phosphonooxypyruvate, the first step of the phosphorylated L-serine biosynthesis pathway. Also catalyzes the reversible oxidation of 2-hydroxyglutarate to 2-oxoglutarate.</text>
</comment>
<evidence type="ECO:0000256" key="1">
    <source>
        <dbReference type="ARBA" id="ARBA00003800"/>
    </source>
</evidence>
<dbReference type="Gene3D" id="3.30.70.260">
    <property type="match status" value="1"/>
</dbReference>
<gene>
    <name evidence="11" type="ORF">D5S18_16365</name>
</gene>
<dbReference type="UniPathway" id="UPA00135">
    <property type="reaction ID" value="UER00196"/>
</dbReference>
<dbReference type="PROSITE" id="PS00065">
    <property type="entry name" value="D_2_HYDROXYACID_DH_1"/>
    <property type="match status" value="1"/>
</dbReference>
<organism evidence="11 12">
    <name type="scientific">Nocardia panacis</name>
    <dbReference type="NCBI Taxonomy" id="2340916"/>
    <lineage>
        <taxon>Bacteria</taxon>
        <taxon>Bacillati</taxon>
        <taxon>Actinomycetota</taxon>
        <taxon>Actinomycetes</taxon>
        <taxon>Mycobacteriales</taxon>
        <taxon>Nocardiaceae</taxon>
        <taxon>Nocardia</taxon>
    </lineage>
</organism>
<evidence type="ECO:0000313" key="12">
    <source>
        <dbReference type="Proteomes" id="UP000266677"/>
    </source>
</evidence>
<dbReference type="AlphaFoldDB" id="A0A3A4KKT7"/>
<name>A0A3A4KKT7_9NOCA</name>
<dbReference type="SUPFAM" id="SSF143548">
    <property type="entry name" value="Serine metabolism enzymes domain"/>
    <property type="match status" value="1"/>
</dbReference>
<dbReference type="PANTHER" id="PTHR42938:SF47">
    <property type="entry name" value="HYDROXYPYRUVATE REDUCTASE"/>
    <property type="match status" value="1"/>
</dbReference>
<reference evidence="11 12" key="1">
    <citation type="submission" date="2018-09" db="EMBL/GenBank/DDBJ databases">
        <title>YIM PH21274 draft genome.</title>
        <authorList>
            <person name="Miao C."/>
        </authorList>
    </citation>
    <scope>NUCLEOTIDE SEQUENCE [LARGE SCALE GENOMIC DNA]</scope>
    <source>
        <strain evidence="11 12">YIM PH 21724</strain>
    </source>
</reference>
<keyword evidence="6 9" id="KW-0520">NAD</keyword>
<dbReference type="Gene3D" id="3.30.1330.90">
    <property type="entry name" value="D-3-phosphoglycerate dehydrogenase, domain 3"/>
    <property type="match status" value="1"/>
</dbReference>
<evidence type="ECO:0000313" key="11">
    <source>
        <dbReference type="EMBL" id="RJO75321.1"/>
    </source>
</evidence>
<dbReference type="Pfam" id="PF00389">
    <property type="entry name" value="2-Hacid_dh"/>
    <property type="match status" value="1"/>
</dbReference>
<evidence type="ECO:0000256" key="4">
    <source>
        <dbReference type="ARBA" id="ARBA00021582"/>
    </source>
</evidence>
<evidence type="ECO:0000259" key="10">
    <source>
        <dbReference type="PROSITE" id="PS51671"/>
    </source>
</evidence>
<keyword evidence="5 9" id="KW-0560">Oxidoreductase</keyword>
<dbReference type="GO" id="GO:0051287">
    <property type="term" value="F:NAD binding"/>
    <property type="evidence" value="ECO:0007669"/>
    <property type="project" value="UniProtKB-UniRule"/>
</dbReference>
<evidence type="ECO:0000256" key="8">
    <source>
        <dbReference type="ARBA" id="ARBA00048731"/>
    </source>
</evidence>
<dbReference type="PROSITE" id="PS00671">
    <property type="entry name" value="D_2_HYDROXYACID_DH_3"/>
    <property type="match status" value="1"/>
</dbReference>
<comment type="caution">
    <text evidence="11">The sequence shown here is derived from an EMBL/GenBank/DDBJ whole genome shotgun (WGS) entry which is preliminary data.</text>
</comment>
<evidence type="ECO:0000256" key="9">
    <source>
        <dbReference type="RuleBase" id="RU363003"/>
    </source>
</evidence>
<dbReference type="PROSITE" id="PS00670">
    <property type="entry name" value="D_2_HYDROXYACID_DH_2"/>
    <property type="match status" value="1"/>
</dbReference>
<evidence type="ECO:0000256" key="2">
    <source>
        <dbReference type="ARBA" id="ARBA00005216"/>
    </source>
</evidence>
<dbReference type="OrthoDB" id="9793626at2"/>
<dbReference type="FunFam" id="3.40.50.720:FF:000021">
    <property type="entry name" value="D-3-phosphoglycerate dehydrogenase"/>
    <property type="match status" value="1"/>
</dbReference>
<evidence type="ECO:0000256" key="3">
    <source>
        <dbReference type="ARBA" id="ARBA00005854"/>
    </source>
</evidence>
<dbReference type="SUPFAM" id="SSF52283">
    <property type="entry name" value="Formate/glycerate dehydrogenase catalytic domain-like"/>
    <property type="match status" value="1"/>
</dbReference>
<protein>
    <recommendedName>
        <fullName evidence="4 9">D-3-phosphoglycerate dehydrogenase</fullName>
        <ecNumber evidence="9">1.1.1.95</ecNumber>
    </recommendedName>
</protein>
<keyword evidence="9" id="KW-0028">Amino-acid biosynthesis</keyword>
<dbReference type="InterPro" id="IPR006139">
    <property type="entry name" value="D-isomer_2_OHA_DH_cat_dom"/>
</dbReference>
<dbReference type="SUPFAM" id="SSF55021">
    <property type="entry name" value="ACT-like"/>
    <property type="match status" value="1"/>
</dbReference>